<name>A0A0E9V8T9_ANGAN</name>
<protein>
    <submittedName>
        <fullName evidence="1">Uncharacterized protein</fullName>
    </submittedName>
</protein>
<reference evidence="1" key="1">
    <citation type="submission" date="2014-11" db="EMBL/GenBank/DDBJ databases">
        <authorList>
            <person name="Amaro Gonzalez C."/>
        </authorList>
    </citation>
    <scope>NUCLEOTIDE SEQUENCE</scope>
</reference>
<sequence>MSASGLILIGQKCTKGELLLPIMHR</sequence>
<proteinExistence type="predicted"/>
<organism evidence="1">
    <name type="scientific">Anguilla anguilla</name>
    <name type="common">European freshwater eel</name>
    <name type="synonym">Muraena anguilla</name>
    <dbReference type="NCBI Taxonomy" id="7936"/>
    <lineage>
        <taxon>Eukaryota</taxon>
        <taxon>Metazoa</taxon>
        <taxon>Chordata</taxon>
        <taxon>Craniata</taxon>
        <taxon>Vertebrata</taxon>
        <taxon>Euteleostomi</taxon>
        <taxon>Actinopterygii</taxon>
        <taxon>Neopterygii</taxon>
        <taxon>Teleostei</taxon>
        <taxon>Anguilliformes</taxon>
        <taxon>Anguillidae</taxon>
        <taxon>Anguilla</taxon>
    </lineage>
</organism>
<dbReference type="EMBL" id="GBXM01034712">
    <property type="protein sequence ID" value="JAH73865.1"/>
    <property type="molecule type" value="Transcribed_RNA"/>
</dbReference>
<dbReference type="AlphaFoldDB" id="A0A0E9V8T9"/>
<evidence type="ECO:0000313" key="1">
    <source>
        <dbReference type="EMBL" id="JAH73865.1"/>
    </source>
</evidence>
<reference evidence="1" key="2">
    <citation type="journal article" date="2015" name="Fish Shellfish Immunol.">
        <title>Early steps in the European eel (Anguilla anguilla)-Vibrio vulnificus interaction in the gills: Role of the RtxA13 toxin.</title>
        <authorList>
            <person name="Callol A."/>
            <person name="Pajuelo D."/>
            <person name="Ebbesson L."/>
            <person name="Teles M."/>
            <person name="MacKenzie S."/>
            <person name="Amaro C."/>
        </authorList>
    </citation>
    <scope>NUCLEOTIDE SEQUENCE</scope>
</reference>
<accession>A0A0E9V8T9</accession>